<accession>A0A7T1TDM1</accession>
<keyword evidence="7 11" id="KW-1133">Transmembrane helix</keyword>
<keyword evidence="14" id="KW-1185">Reference proteome</keyword>
<dbReference type="EMBL" id="CP048882">
    <property type="protein sequence ID" value="QPP11010.1"/>
    <property type="molecule type" value="Genomic_DNA"/>
</dbReference>
<dbReference type="GO" id="GO:0005886">
    <property type="term" value="C:plasma membrane"/>
    <property type="evidence" value="ECO:0007669"/>
    <property type="project" value="UniProtKB-SubCell"/>
</dbReference>
<dbReference type="InterPro" id="IPR011701">
    <property type="entry name" value="MFS"/>
</dbReference>
<dbReference type="PANTHER" id="PTHR43528:SF1">
    <property type="entry name" value="ALPHA-KETOGLUTARATE PERMEASE"/>
    <property type="match status" value="1"/>
</dbReference>
<evidence type="ECO:0000256" key="9">
    <source>
        <dbReference type="ARBA" id="ARBA00037295"/>
    </source>
</evidence>
<feature type="transmembrane region" description="Helical" evidence="11">
    <location>
        <begin position="362"/>
        <end position="386"/>
    </location>
</feature>
<keyword evidence="3" id="KW-0813">Transport</keyword>
<evidence type="ECO:0000259" key="12">
    <source>
        <dbReference type="PROSITE" id="PS50850"/>
    </source>
</evidence>
<proteinExistence type="inferred from homology"/>
<dbReference type="GO" id="GO:0015293">
    <property type="term" value="F:symporter activity"/>
    <property type="evidence" value="ECO:0007669"/>
    <property type="project" value="UniProtKB-KW"/>
</dbReference>
<feature type="domain" description="Major facilitator superfamily (MFS) profile" evidence="12">
    <location>
        <begin position="5"/>
        <end position="414"/>
    </location>
</feature>
<feature type="transmembrane region" description="Helical" evidence="11">
    <location>
        <begin position="20"/>
        <end position="37"/>
    </location>
</feature>
<dbReference type="Pfam" id="PF07690">
    <property type="entry name" value="MFS_1"/>
    <property type="match status" value="1"/>
</dbReference>
<evidence type="ECO:0000256" key="6">
    <source>
        <dbReference type="ARBA" id="ARBA00022847"/>
    </source>
</evidence>
<evidence type="ECO:0000256" key="8">
    <source>
        <dbReference type="ARBA" id="ARBA00023136"/>
    </source>
</evidence>
<organism evidence="13 14">
    <name type="scientific">Streptomyces bathyalis</name>
    <dbReference type="NCBI Taxonomy" id="2710756"/>
    <lineage>
        <taxon>Bacteria</taxon>
        <taxon>Bacillati</taxon>
        <taxon>Actinomycetota</taxon>
        <taxon>Actinomycetes</taxon>
        <taxon>Kitasatosporales</taxon>
        <taxon>Streptomycetaceae</taxon>
        <taxon>Streptomyces</taxon>
    </lineage>
</organism>
<feature type="transmembrane region" description="Helical" evidence="11">
    <location>
        <begin position="77"/>
        <end position="97"/>
    </location>
</feature>
<name>A0A7T1TDM1_9ACTN</name>
<dbReference type="SUPFAM" id="SSF103473">
    <property type="entry name" value="MFS general substrate transporter"/>
    <property type="match status" value="1"/>
</dbReference>
<dbReference type="InterPro" id="IPR020846">
    <property type="entry name" value="MFS_dom"/>
</dbReference>
<feature type="transmembrane region" description="Helical" evidence="11">
    <location>
        <begin position="392"/>
        <end position="410"/>
    </location>
</feature>
<evidence type="ECO:0000256" key="7">
    <source>
        <dbReference type="ARBA" id="ARBA00022989"/>
    </source>
</evidence>
<feature type="transmembrane region" description="Helical" evidence="11">
    <location>
        <begin position="177"/>
        <end position="196"/>
    </location>
</feature>
<dbReference type="InterPro" id="IPR005829">
    <property type="entry name" value="Sugar_transporter_CS"/>
</dbReference>
<evidence type="ECO:0000256" key="1">
    <source>
        <dbReference type="ARBA" id="ARBA00004651"/>
    </source>
</evidence>
<comment type="function">
    <text evidence="9">May be a proton symporter involved in the uptake of osmolytes such as proline and glycine betaine.</text>
</comment>
<sequence>MRRRAATATGIGNFMEWFDFAVYGFFATTFGELFFPSEDPAVSLLSSLAVFGVAFFMRPVGGFVIGSVGDRKGRRAALMLTVVLMGASTALIGVLPTYEQTGLLAPALLLVLRCCQGFSAGGEWTGSSAFLLEHAPRGRRGYFGSVISATAAIATVAGSLVALALNSWLSPEALNTWGWRLPFLAAAPLALIGLYIRLRLPETPVFVDLRQQQRVEGKPLITGTRKNAKSIALCFFFASVQGLGFYYLATFVVNYLSESVGMPRTTSLALSGAGLLIYALLCPLAGILSDRFGRRPVNVIGSAGHALLCFPAFMLMSSGSGPLVLLGIVVFSVSQALVSVTTVVLLTELFPAATRGSGSAIGFNLGLAVIGGPGPFVAAAIAGASGYLPMPAIYMTAVAAAGFFVVLLWLPETAGRDLRADDDVPLGRRERAGAAL</sequence>
<dbReference type="FunFam" id="1.20.1250.20:FF:000001">
    <property type="entry name" value="Dicarboxylate MFS transporter"/>
    <property type="match status" value="1"/>
</dbReference>
<reference evidence="14" key="1">
    <citation type="submission" date="2020-02" db="EMBL/GenBank/DDBJ databases">
        <title>Streptomyces sp. ASO4wet.</title>
        <authorList>
            <person name="Risdian C."/>
            <person name="Landwehr W."/>
            <person name="Schupp P."/>
            <person name="Wink J."/>
        </authorList>
    </citation>
    <scope>NUCLEOTIDE SEQUENCE [LARGE SCALE GENOMIC DNA]</scope>
    <source>
        <strain evidence="14">ASO4wet</strain>
    </source>
</reference>
<feature type="transmembrane region" description="Helical" evidence="11">
    <location>
        <begin position="268"/>
        <end position="287"/>
    </location>
</feature>
<feature type="transmembrane region" description="Helical" evidence="11">
    <location>
        <begin position="142"/>
        <end position="165"/>
    </location>
</feature>
<keyword evidence="5 11" id="KW-0812">Transmembrane</keyword>
<dbReference type="InterPro" id="IPR051084">
    <property type="entry name" value="H+-coupled_symporters"/>
</dbReference>
<dbReference type="AlphaFoldDB" id="A0A7T1TDM1"/>
<dbReference type="InterPro" id="IPR036259">
    <property type="entry name" value="MFS_trans_sf"/>
</dbReference>
<feature type="transmembrane region" description="Helical" evidence="11">
    <location>
        <begin position="231"/>
        <end position="256"/>
    </location>
</feature>
<evidence type="ECO:0000313" key="13">
    <source>
        <dbReference type="EMBL" id="QPP11010.1"/>
    </source>
</evidence>
<gene>
    <name evidence="13" type="ORF">G4Z16_26350</name>
</gene>
<evidence type="ECO:0000256" key="4">
    <source>
        <dbReference type="ARBA" id="ARBA00022475"/>
    </source>
</evidence>
<evidence type="ECO:0000256" key="5">
    <source>
        <dbReference type="ARBA" id="ARBA00022692"/>
    </source>
</evidence>
<dbReference type="PROSITE" id="PS50850">
    <property type="entry name" value="MFS"/>
    <property type="match status" value="1"/>
</dbReference>
<evidence type="ECO:0000313" key="14">
    <source>
        <dbReference type="Proteomes" id="UP000595046"/>
    </source>
</evidence>
<evidence type="ECO:0000256" key="2">
    <source>
        <dbReference type="ARBA" id="ARBA00008240"/>
    </source>
</evidence>
<comment type="similarity">
    <text evidence="2">Belongs to the major facilitator superfamily. Metabolite:H+ Symporter (MHS) family (TC 2.A.1.6) family.</text>
</comment>
<evidence type="ECO:0000256" key="10">
    <source>
        <dbReference type="ARBA" id="ARBA00039918"/>
    </source>
</evidence>
<feature type="transmembrane region" description="Helical" evidence="11">
    <location>
        <begin position="323"/>
        <end position="350"/>
    </location>
</feature>
<evidence type="ECO:0000256" key="11">
    <source>
        <dbReference type="SAM" id="Phobius"/>
    </source>
</evidence>
<keyword evidence="4" id="KW-1003">Cell membrane</keyword>
<feature type="transmembrane region" description="Helical" evidence="11">
    <location>
        <begin position="103"/>
        <end position="121"/>
    </location>
</feature>
<protein>
    <recommendedName>
        <fullName evidence="10">Putative proline/betaine transporter</fullName>
    </recommendedName>
</protein>
<dbReference type="KEGG" id="sbat:G4Z16_26350"/>
<comment type="subcellular location">
    <subcellularLocation>
        <location evidence="1">Cell membrane</location>
        <topology evidence="1">Multi-pass membrane protein</topology>
    </subcellularLocation>
</comment>
<dbReference type="Gene3D" id="1.20.1250.20">
    <property type="entry name" value="MFS general substrate transporter like domains"/>
    <property type="match status" value="2"/>
</dbReference>
<feature type="transmembrane region" description="Helical" evidence="11">
    <location>
        <begin position="43"/>
        <end position="65"/>
    </location>
</feature>
<dbReference type="PANTHER" id="PTHR43528">
    <property type="entry name" value="ALPHA-KETOGLUTARATE PERMEASE"/>
    <property type="match status" value="1"/>
</dbReference>
<dbReference type="Proteomes" id="UP000595046">
    <property type="component" value="Chromosome"/>
</dbReference>
<dbReference type="PROSITE" id="PS00216">
    <property type="entry name" value="SUGAR_TRANSPORT_1"/>
    <property type="match status" value="1"/>
</dbReference>
<feature type="transmembrane region" description="Helical" evidence="11">
    <location>
        <begin position="299"/>
        <end position="317"/>
    </location>
</feature>
<keyword evidence="8 11" id="KW-0472">Membrane</keyword>
<keyword evidence="6" id="KW-0769">Symport</keyword>
<evidence type="ECO:0000256" key="3">
    <source>
        <dbReference type="ARBA" id="ARBA00022448"/>
    </source>
</evidence>